<dbReference type="SUPFAM" id="SSF51735">
    <property type="entry name" value="NAD(P)-binding Rossmann-fold domains"/>
    <property type="match status" value="1"/>
</dbReference>
<dbReference type="STRING" id="187304.B0E33_27345"/>
<keyword evidence="2 4" id="KW-0560">Oxidoreductase</keyword>
<dbReference type="EC" id="1.-.-.-" evidence="4"/>
<evidence type="ECO:0000313" key="5">
    <source>
        <dbReference type="Proteomes" id="UP000048926"/>
    </source>
</evidence>
<dbReference type="OrthoDB" id="335726at2"/>
<gene>
    <name evidence="4" type="ORF">LAL4801_00549</name>
</gene>
<name>A0A0M6XYQ1_9HYPH</name>
<comment type="similarity">
    <text evidence="1 3">Belongs to the short-chain dehydrogenases/reductases (SDR) family.</text>
</comment>
<dbReference type="GO" id="GO:0016020">
    <property type="term" value="C:membrane"/>
    <property type="evidence" value="ECO:0007669"/>
    <property type="project" value="TreeGrafter"/>
</dbReference>
<sequence length="268" mass="28727">MPKTNYVAQADHGCAWITGASSGIGRELALDLARSGWKVIVTARSEQDLAELENQSRALAGSIHALPGDVTKTDLMAEHVKKIQQDFGGLSLLVANAGIYLPQDGLDADADAFRKSFDVNLMGTVNVLLPAITAMKVAGKGQIAVVSSVAGYGGLPTSAAYGATKAGLINLVESLKFDLDLAGIRIQIISPGFVDTPATKSNPFPMPYLMSPEEAVEEIRKGLSHPARFEIAFPRKFVRQLKLLRWLPYSAYFALVARSTGWNKKKAG</sequence>
<evidence type="ECO:0000256" key="2">
    <source>
        <dbReference type="ARBA" id="ARBA00023002"/>
    </source>
</evidence>
<dbReference type="PANTHER" id="PTHR44196:SF1">
    <property type="entry name" value="DEHYDROGENASE_REDUCTASE SDR FAMILY MEMBER 7B"/>
    <property type="match status" value="1"/>
</dbReference>
<accession>A0A0M6XYQ1</accession>
<protein>
    <submittedName>
        <fullName evidence="4">Putative oxidoreductase</fullName>
        <ecNumber evidence="4">1.-.-.-</ecNumber>
    </submittedName>
</protein>
<dbReference type="GO" id="GO:0016491">
    <property type="term" value="F:oxidoreductase activity"/>
    <property type="evidence" value="ECO:0007669"/>
    <property type="project" value="UniProtKB-KW"/>
</dbReference>
<proteinExistence type="inferred from homology"/>
<dbReference type="InterPro" id="IPR002347">
    <property type="entry name" value="SDR_fam"/>
</dbReference>
<dbReference type="Pfam" id="PF00106">
    <property type="entry name" value="adh_short"/>
    <property type="match status" value="1"/>
</dbReference>
<dbReference type="PRINTS" id="PR00080">
    <property type="entry name" value="SDRFAMILY"/>
</dbReference>
<dbReference type="EMBL" id="CXST01000001">
    <property type="protein sequence ID" value="CTQ42126.1"/>
    <property type="molecule type" value="Genomic_DNA"/>
</dbReference>
<evidence type="ECO:0000256" key="1">
    <source>
        <dbReference type="ARBA" id="ARBA00006484"/>
    </source>
</evidence>
<dbReference type="Proteomes" id="UP000048926">
    <property type="component" value="Unassembled WGS sequence"/>
</dbReference>
<evidence type="ECO:0000313" key="4">
    <source>
        <dbReference type="EMBL" id="CTQ42126.1"/>
    </source>
</evidence>
<evidence type="ECO:0000256" key="3">
    <source>
        <dbReference type="RuleBase" id="RU000363"/>
    </source>
</evidence>
<dbReference type="PRINTS" id="PR00081">
    <property type="entry name" value="GDHRDH"/>
</dbReference>
<dbReference type="AlphaFoldDB" id="A0A0M6XYQ1"/>
<dbReference type="RefSeq" id="WP_055654084.1">
    <property type="nucleotide sequence ID" value="NZ_CXST01000001.1"/>
</dbReference>
<dbReference type="Gene3D" id="3.40.50.720">
    <property type="entry name" value="NAD(P)-binding Rossmann-like Domain"/>
    <property type="match status" value="1"/>
</dbReference>
<dbReference type="PANTHER" id="PTHR44196">
    <property type="entry name" value="DEHYDROGENASE/REDUCTASE SDR FAMILY MEMBER 7B"/>
    <property type="match status" value="1"/>
</dbReference>
<reference evidence="5" key="1">
    <citation type="submission" date="2015-07" db="EMBL/GenBank/DDBJ databases">
        <authorList>
            <person name="Rodrigo-Torres Lidia"/>
            <person name="Arahal R.David."/>
        </authorList>
    </citation>
    <scope>NUCLEOTIDE SEQUENCE [LARGE SCALE GENOMIC DNA]</scope>
    <source>
        <strain evidence="5">CECT 4801</strain>
    </source>
</reference>
<organism evidence="4 5">
    <name type="scientific">Roseibium aggregatum</name>
    <dbReference type="NCBI Taxonomy" id="187304"/>
    <lineage>
        <taxon>Bacteria</taxon>
        <taxon>Pseudomonadati</taxon>
        <taxon>Pseudomonadota</taxon>
        <taxon>Alphaproteobacteria</taxon>
        <taxon>Hyphomicrobiales</taxon>
        <taxon>Stappiaceae</taxon>
        <taxon>Roseibium</taxon>
    </lineage>
</organism>
<dbReference type="InterPro" id="IPR036291">
    <property type="entry name" value="NAD(P)-bd_dom_sf"/>
</dbReference>
<keyword evidence="5" id="KW-1185">Reference proteome</keyword>